<evidence type="ECO:0000256" key="18">
    <source>
        <dbReference type="SAM" id="Phobius"/>
    </source>
</evidence>
<evidence type="ECO:0000313" key="20">
    <source>
        <dbReference type="EMBL" id="KAJ8705217.1"/>
    </source>
</evidence>
<keyword evidence="11" id="KW-0406">Ion transport</keyword>
<dbReference type="PROSITE" id="PS50919">
    <property type="entry name" value="MIR"/>
    <property type="match status" value="3"/>
</dbReference>
<feature type="transmembrane region" description="Helical" evidence="18">
    <location>
        <begin position="3179"/>
        <end position="3199"/>
    </location>
</feature>
<comment type="caution">
    <text evidence="20">The sequence shown here is derived from an EMBL/GenBank/DDBJ whole genome shotgun (WGS) entry which is preliminary data.</text>
</comment>
<evidence type="ECO:0000256" key="12">
    <source>
        <dbReference type="ARBA" id="ARBA00023136"/>
    </source>
</evidence>
<dbReference type="Gene3D" id="1.10.287.70">
    <property type="match status" value="1"/>
</dbReference>
<keyword evidence="4" id="KW-0109">Calcium transport</keyword>
<feature type="domain" description="MIR" evidence="19">
    <location>
        <begin position="230"/>
        <end position="286"/>
    </location>
</feature>
<dbReference type="CDD" id="cd23277">
    <property type="entry name" value="beta-trefoil_MIR_ITPR"/>
    <property type="match status" value="1"/>
</dbReference>
<dbReference type="InterPro" id="IPR016093">
    <property type="entry name" value="MIR_motif"/>
</dbReference>
<feature type="transmembrane region" description="Helical" evidence="18">
    <location>
        <begin position="3134"/>
        <end position="3153"/>
    </location>
</feature>
<dbReference type="InterPro" id="IPR014821">
    <property type="entry name" value="Ins145_P3_rcpt"/>
</dbReference>
<dbReference type="FunFam" id="1.25.10.30:FF:000001">
    <property type="entry name" value="Inositol 1,4,5-trisphosphate receptor, type 2"/>
    <property type="match status" value="1"/>
</dbReference>
<evidence type="ECO:0000256" key="1">
    <source>
        <dbReference type="ARBA" id="ARBA00004477"/>
    </source>
</evidence>
<dbReference type="Gene3D" id="1.25.10.30">
    <property type="entry name" value="IP3 receptor type 1 binding core, RIH domain"/>
    <property type="match status" value="1"/>
</dbReference>
<keyword evidence="15" id="KW-0407">Ion channel</keyword>
<evidence type="ECO:0000256" key="17">
    <source>
        <dbReference type="SAM" id="MobiDB-lite"/>
    </source>
</evidence>
<evidence type="ECO:0000256" key="7">
    <source>
        <dbReference type="ARBA" id="ARBA00022737"/>
    </source>
</evidence>
<dbReference type="PANTHER" id="PTHR45816">
    <property type="entry name" value="MIR DOMAIN-CONTAINING PROTEIN"/>
    <property type="match status" value="1"/>
</dbReference>
<keyword evidence="9" id="KW-0106">Calcium</keyword>
<dbReference type="InterPro" id="IPR015925">
    <property type="entry name" value="Ryanodine_IP3_receptor"/>
</dbReference>
<evidence type="ECO:0000256" key="4">
    <source>
        <dbReference type="ARBA" id="ARBA00022568"/>
    </source>
</evidence>
<name>A0AAD7Y757_MYTSE</name>
<dbReference type="GO" id="GO:0070679">
    <property type="term" value="F:inositol 1,4,5 trisphosphate binding"/>
    <property type="evidence" value="ECO:0007669"/>
    <property type="project" value="InterPro"/>
</dbReference>
<evidence type="ECO:0000256" key="15">
    <source>
        <dbReference type="ARBA" id="ARBA00023303"/>
    </source>
</evidence>
<evidence type="ECO:0000256" key="2">
    <source>
        <dbReference type="ARBA" id="ARBA00009453"/>
    </source>
</evidence>
<dbReference type="PANTHER" id="PTHR45816:SF4">
    <property type="entry name" value="RYR_IP3R HOMOLOGY ASSOCIATED DOMAIN-CONTAINING PROTEIN"/>
    <property type="match status" value="1"/>
</dbReference>
<dbReference type="InterPro" id="IPR000493">
    <property type="entry name" value="InsP3_rcpt"/>
</dbReference>
<keyword evidence="10 18" id="KW-1133">Transmembrane helix</keyword>
<evidence type="ECO:0000256" key="5">
    <source>
        <dbReference type="ARBA" id="ARBA00022673"/>
    </source>
</evidence>
<keyword evidence="16" id="KW-0175">Coiled coil</keyword>
<proteinExistence type="inferred from homology"/>
<dbReference type="InterPro" id="IPR005821">
    <property type="entry name" value="Ion_trans_dom"/>
</dbReference>
<keyword evidence="8" id="KW-0256">Endoplasmic reticulum</keyword>
<feature type="coiled-coil region" evidence="16">
    <location>
        <begin position="3514"/>
        <end position="3548"/>
    </location>
</feature>
<evidence type="ECO:0000256" key="8">
    <source>
        <dbReference type="ARBA" id="ARBA00022824"/>
    </source>
</evidence>
<evidence type="ECO:0000256" key="16">
    <source>
        <dbReference type="SAM" id="Coils"/>
    </source>
</evidence>
<dbReference type="Pfam" id="PF02815">
    <property type="entry name" value="MIR"/>
    <property type="match status" value="1"/>
</dbReference>
<gene>
    <name evidence="20" type="ORF">PYW07_011044</name>
</gene>
<evidence type="ECO:0000256" key="14">
    <source>
        <dbReference type="ARBA" id="ARBA00023286"/>
    </source>
</evidence>
<organism evidence="20 21">
    <name type="scientific">Mythimna separata</name>
    <name type="common">Oriental armyworm</name>
    <name type="synonym">Pseudaletia separata</name>
    <dbReference type="NCBI Taxonomy" id="271217"/>
    <lineage>
        <taxon>Eukaryota</taxon>
        <taxon>Metazoa</taxon>
        <taxon>Ecdysozoa</taxon>
        <taxon>Arthropoda</taxon>
        <taxon>Hexapoda</taxon>
        <taxon>Insecta</taxon>
        <taxon>Pterygota</taxon>
        <taxon>Neoptera</taxon>
        <taxon>Endopterygota</taxon>
        <taxon>Lepidoptera</taxon>
        <taxon>Glossata</taxon>
        <taxon>Ditrysia</taxon>
        <taxon>Noctuoidea</taxon>
        <taxon>Noctuidae</taxon>
        <taxon>Noctuinae</taxon>
        <taxon>Hadenini</taxon>
        <taxon>Mythimna</taxon>
    </lineage>
</organism>
<dbReference type="SUPFAM" id="SSF82109">
    <property type="entry name" value="MIR domain"/>
    <property type="match status" value="2"/>
</dbReference>
<dbReference type="InterPro" id="IPR013662">
    <property type="entry name" value="RIH_assoc-dom"/>
</dbReference>
<dbReference type="Pfam" id="PF08709">
    <property type="entry name" value="Ins145_P3_rec"/>
    <property type="match status" value="1"/>
</dbReference>
<evidence type="ECO:0000256" key="13">
    <source>
        <dbReference type="ARBA" id="ARBA00023170"/>
    </source>
</evidence>
<feature type="compositionally biased region" description="Low complexity" evidence="17">
    <location>
        <begin position="2696"/>
        <end position="2707"/>
    </location>
</feature>
<feature type="domain" description="MIR" evidence="19">
    <location>
        <begin position="109"/>
        <end position="163"/>
    </location>
</feature>
<dbReference type="InterPro" id="IPR000699">
    <property type="entry name" value="RIH_dom"/>
</dbReference>
<evidence type="ECO:0000256" key="10">
    <source>
        <dbReference type="ARBA" id="ARBA00022989"/>
    </source>
</evidence>
<dbReference type="FunFam" id="2.80.10.50:FF:000005">
    <property type="entry name" value="Inositol 1,4,5-trisphosphate receptor type 2"/>
    <property type="match status" value="1"/>
</dbReference>
<feature type="compositionally biased region" description="Basic and acidic residues" evidence="17">
    <location>
        <begin position="2708"/>
        <end position="2719"/>
    </location>
</feature>
<keyword evidence="14" id="KW-1071">Ligand-gated ion channel</keyword>
<keyword evidence="3" id="KW-0813">Transport</keyword>
<feature type="transmembrane region" description="Helical" evidence="18">
    <location>
        <begin position="3267"/>
        <end position="3289"/>
    </location>
</feature>
<accession>A0AAD7Y757</accession>
<dbReference type="FunFam" id="2.80.10.50:FF:000002">
    <property type="entry name" value="Inositol 1,4,5-trisphosphate receptor type 2"/>
    <property type="match status" value="1"/>
</dbReference>
<dbReference type="Pfam" id="PF08454">
    <property type="entry name" value="RIH_assoc"/>
    <property type="match status" value="1"/>
</dbReference>
<feature type="region of interest" description="Disordered" evidence="17">
    <location>
        <begin position="2696"/>
        <end position="2720"/>
    </location>
</feature>
<keyword evidence="12 18" id="KW-0472">Membrane</keyword>
<evidence type="ECO:0000313" key="21">
    <source>
        <dbReference type="Proteomes" id="UP001231518"/>
    </source>
</evidence>
<evidence type="ECO:0000259" key="19">
    <source>
        <dbReference type="PROSITE" id="PS50919"/>
    </source>
</evidence>
<protein>
    <recommendedName>
        <fullName evidence="19">MIR domain-containing protein</fullName>
    </recommendedName>
</protein>
<feature type="transmembrane region" description="Helical" evidence="18">
    <location>
        <begin position="3389"/>
        <end position="3412"/>
    </location>
</feature>
<dbReference type="GO" id="GO:0005789">
    <property type="term" value="C:endoplasmic reticulum membrane"/>
    <property type="evidence" value="ECO:0007669"/>
    <property type="project" value="UniProtKB-SubCell"/>
</dbReference>
<dbReference type="EMBL" id="JARGEI010000030">
    <property type="protein sequence ID" value="KAJ8705217.1"/>
    <property type="molecule type" value="Genomic_DNA"/>
</dbReference>
<comment type="subcellular location">
    <subcellularLocation>
        <location evidence="1">Endoplasmic reticulum membrane</location>
        <topology evidence="1">Multi-pass membrane protein</topology>
    </subcellularLocation>
</comment>
<evidence type="ECO:0000256" key="3">
    <source>
        <dbReference type="ARBA" id="ARBA00022448"/>
    </source>
</evidence>
<comment type="similarity">
    <text evidence="2">Belongs to the InsP3 receptor family.</text>
</comment>
<reference evidence="20" key="1">
    <citation type="submission" date="2023-03" db="EMBL/GenBank/DDBJ databases">
        <title>Chromosome-level genomes of two armyworms, Mythimna separata and Mythimna loreyi, provide insights into the biosynthesis and reception of sex pheromones.</title>
        <authorList>
            <person name="Zhao H."/>
        </authorList>
    </citation>
    <scope>NUCLEOTIDE SEQUENCE</scope>
    <source>
        <strain evidence="20">BeijingLab</strain>
        <tissue evidence="20">Pupa</tissue>
    </source>
</reference>
<dbReference type="InterPro" id="IPR036300">
    <property type="entry name" value="MIR_dom_sf"/>
</dbReference>
<keyword evidence="6 18" id="KW-0812">Transmembrane</keyword>
<dbReference type="GO" id="GO:0005220">
    <property type="term" value="F:inositol 1,4,5-trisphosphate-gated calcium channel activity"/>
    <property type="evidence" value="ECO:0007669"/>
    <property type="project" value="InterPro"/>
</dbReference>
<dbReference type="Pfam" id="PF01365">
    <property type="entry name" value="RYDR_ITPR"/>
    <property type="match status" value="2"/>
</dbReference>
<keyword evidence="7" id="KW-0677">Repeat</keyword>
<feature type="transmembrane region" description="Helical" evidence="18">
    <location>
        <begin position="3092"/>
        <end position="3122"/>
    </location>
</feature>
<keyword evidence="21" id="KW-1185">Reference proteome</keyword>
<evidence type="ECO:0000256" key="9">
    <source>
        <dbReference type="ARBA" id="ARBA00022837"/>
    </source>
</evidence>
<dbReference type="PRINTS" id="PR00779">
    <property type="entry name" value="INSP3RECEPTR"/>
</dbReference>
<dbReference type="Proteomes" id="UP001231518">
    <property type="component" value="Chromosome 27"/>
</dbReference>
<feature type="domain" description="MIR" evidence="19">
    <location>
        <begin position="293"/>
        <end position="353"/>
    </location>
</feature>
<dbReference type="Pfam" id="PF00520">
    <property type="entry name" value="Ion_trans"/>
    <property type="match status" value="1"/>
</dbReference>
<dbReference type="SUPFAM" id="SSF100909">
    <property type="entry name" value="IP3 receptor type 1 binding core, domain 2"/>
    <property type="match status" value="2"/>
</dbReference>
<dbReference type="InterPro" id="IPR035910">
    <property type="entry name" value="RyR/IP3R_RIH_dom_sf"/>
</dbReference>
<keyword evidence="5" id="KW-0107">Calcium channel</keyword>
<feature type="transmembrane region" description="Helical" evidence="18">
    <location>
        <begin position="3219"/>
        <end position="3246"/>
    </location>
</feature>
<dbReference type="SMART" id="SM00472">
    <property type="entry name" value="MIR"/>
    <property type="match status" value="4"/>
</dbReference>
<sequence>MGDSFLHLGDIVSLHAEGTVSGFLSTLGLVDDRCVVCPEAGDLTDPPKKFRDCLFKICPMNRYSAQKQFWNTAKQSANNNTDTGLLKRLHHAAEIEKKQNELENKKLLGSVVQYGSVLQLLHVKSNKYLTVNKRLPALLEKNAMRVHLDANGNEGSWFYVMPFYKLRSTGDNVVVGDKVIMNPVNAGQQVLHVSSNHELPDNVGCMEVNVVNSSTSWKVTLFLEHKENQEEILKGGDVVRLFHAEQEKFLTMDEYQKRQHVFLRTTGRSSATAATSSKALWEIEVVQHDPCRGGAGHWNSIFRFKHLATGHYLAAEACNRPPDAPVDPCEPAYQLVSVPHSSEIATLFELDPTTMTHSDAPVPQSSYVRLQHLCTHTWVHSTSIPIDKDEEKPVMSKVGCSLIKEDKEAFALISVSPSEVRDLDFANDACKVLSALSTKLQYGNIEHNERKALTCLLQDIVYFIAGFENEPNKSEALELVVENPNRDRQKLLREQYILRQLFKILQGPFQETSEGEAFLKIEELYDPRYAAYKYIFRLCYRILRLSQQDYRKNQEYIAKHFGFMQKQIGYDILAEDTITALLHNNRKLLEKHITASEIETFVGLVRKNMKTWQSRFLDYLSDLCISNKKAIAVTQELICKSVLCANNSDILIETRLVSTKYENTKTLDPDDSKYTVEEEVMLLWNNKKCSRLLSELAAEARVDPNCQSAAILDYYRHQLDLFSNMCLNRQYLALNTLSPQLHIHLILKCMSNASLSYEVRASFCRLMLHLHADRDPQEPVTPVKYARLWTEVCDRIHIHDYQCVKGGPDANREKVKEQFASTIRFVENYLCNVVTKTWYFSDHDQNKLTFEVVKLARELIYFGFYSFSDLLRLTKTLLSILDCVTAMDLLNETNALSGEVESEGGVLRSIGDMGAVMTSITLGSVARNAGGSASSAGAASPGAGLQRSPSALLLAREHPLVMDTKLKIIEILQFILDVRLDYRISCLLSIFKKEFEQAGERSAETIGRADVEAIGLQAEGIFSCRAIQTVPDSCLPKNVDLDGLDLDECGGRMVLRVLLQLCSQGASAALVSGALALLFRHFSQRQEVLAAFKQVQLLVSDADVESYKQIKADLDLLRQSVEKSELWVFNKGRAVLIDEHISLTGTVGPGGAILERNASLDNVLDTSRTAKHDHNEYKKIKEILQRMIKYCTHGNSGSGESGRPRRHEQRLLRNIGVHNIVLDLLQVPHDEDDLAMDELLALAHEFLQHFCHGNQQNQAILHKHLDLFLNAGIREAQTVCSIFKDNAALCSHEGNEKVVGHFVHCIESRGRRPEYLHFLQTIVHADTTYIRRSQDLVMQEMVNAGEDVLVFYNDKVSFNNFIQMMRQFRISNEMAEALRYHIQLVKLLTCCTMGKNVYTEIKCHSLLPLDDIVSMITHPDCIPEVKEAYVGFLNHCYIDTEVEMKEIYSSNYMWDLFERSFLHDMQAILHSDPGLIPGTVIYKMKEIYSSNYMWDLFERSFLHDMQAILHSDPGLIPGTVIYKMKEIYSSNYMWDLFERSFLHDMQAILHSDPGLIPGTVIYKMKEIYSSNYMWDLFERSFLHDMQAILHSDPGLIPGTVIYKMKEIYSSNYMWDLFERSFLHDMQAILHSDPGLIPGTVIYKMKEIYSSNYMWDLFERSFLHDMQAILHSDPGLIPGTVIYKMKEIYSSNYMWDLFERSFLHDMQAILHSDPGLIPGTVIYKMKEIYSSNYMWDLFERSFLHDMQAILHSDPGLIPGTVIYKMKEIYSSNYMWDLFERSFLHDMQAILHSDPGLIPGTVIYKMKEIYSSNYMWDLFERSFLHDMQAILHSDPGLIPGTVIYKMKEIYSSNYMWDLFERSFLHDMQAILHSDPGLIPGTVIYKMKEIYSSNYMWDLFERSFLHDMQAILHSDPGLISGTVIYKMKEIYSSNYMWDLFERSFLHDMQAILHSDPGLISGPSTELPGPSTSRKLGVAGTQKAWVNYVTDVLMHTICTFFNSPFSDQSTTVQSRKLGVAGTQSAWVNYVTDVLMHTICTFFNSPFSDQSTTVQSRKLGVAGTQKAWVNYVTDVLMHTICTFFNSPFSDQSTTVQSRKLGVAGTQKAWVNYVTDVLMHTICTFFNSPFSDQSTTVQSRKLGVAGTQKAWVNYVTDVLMHTICTFFNSPFSDQSTTVQSRKLGVAGTQKAWVNYVTDVLMHTICTFFNSPFSDQSTTVQSHKLGVAGTQKAWVNYVTDVLMHTICTFFNSPFSDQSTTVQSRKLGVAGTQKAWVNYVTDVLMHTICTFFNSPFSDQSTTVQSRKLGVAGTQKAWVNYVTDVLMHTICTFFNSPFSDQSTTVQSRKLVVAGTQKSWVNYVTDVLMHTICTFFNSPFSDQSTTVQTRQSIFVKLLQTTFSIYQCPWLTPPQKLNVEKCIRTLSEVAKSRSIAIPLELEAKIQTVFEKAAALSRQTSKWLLASKTSKLEKMASQANLQNDRSVMEGLQEIVALLEEQLRPLLQAEQSLLVDILYKPHLLFTSPGELSQADTSGIFISRLIRHTEKLLEEKEEKLCVKVLRTLREMMAVDPEYGEKGNQLRSKLLSQYFINRKSEPKILPPPSSVTVTHGPGAKVLLRTGQTLAQVQAHLDKEGASDLVVDLVIKSTNRQAIFLEAIQLGIALLEGGNPIIQHSIFTKLQNGEISQAFLKVFYDKMREAQQEIRSLAASSTSAASSDKQRSSYSDKPKIIPTDPGKSVPVLVVGEEMDDEVSSACGSAVHAYSDIHTMSHGTTALEEIMAEKKEAGNSDVLPPKVAIMRPILRFLQLLCENHNPDLQNLLRNQNNKSNYNLVSETLMFLDCICGSTTGGLGLLGLYINEGNVALINQTLETLTEYCQGPCHENQNCIATHESNGLDIITALILNDINPLGKTRMDLVLELKNNASKLLLAIMESRNDSENNAERILYNMNPKQLVDVACSAFHQEHAMDSDSDSEDDAIVQGVSPKEVGHNIYILCHQLAAHNKELAALVRASPHGANADALRYYRTHTAQIEIVRTDRSMEQIVFPIPEICEYLPADSKHRVLQSAERDDQGSKVADFFSRLDNLFHEMKWQKKLRGQRFLFWVSSYMSLWSNILFNFAVLINVIVAFFYPFQDENPQLGEHLSLVVWIVSAVAGALVTWLPRGGGARALLASAAVRFMYSAGPEPTLWALAMLTIVVKGIHLVSIMGNQGTLSKSPGKVLTDPELLYHSVYLVFCFCGICWHPFFFSVLLLDIVYREETLLNVMRSVTRNGRSILLTAVLALVLVYMFSIVGYMFFRDHFLVTVDRLDDDDDPRYEPDGCGGDGSSKYLKDAEQCRRSSRFVSVGGELRERSCDSLIMCIVTTLNQGLRNGGGIGDILRAPASFEPLFVARVVYDLLFFFVVIIIVLNLIFGVIIDTFADLRSEKQQKELILKNTCFICGLNRSAFDNKTVSFEEHIKSEHNMWHYLYFMVLVRVKDPTEFTGPESYVHSMIKSNNLDWFPRLRALSLMGGGEGEGGELEMRTLQAQLDRAQLAVHTLTDLLTELRDQMTEQRKQKQRIGLLNSTSAYLQNLQMNLPP</sequence>
<keyword evidence="13" id="KW-0675">Receptor</keyword>
<dbReference type="Gene3D" id="2.80.10.50">
    <property type="match status" value="2"/>
</dbReference>
<evidence type="ECO:0000256" key="6">
    <source>
        <dbReference type="ARBA" id="ARBA00022692"/>
    </source>
</evidence>
<evidence type="ECO:0000256" key="11">
    <source>
        <dbReference type="ARBA" id="ARBA00023065"/>
    </source>
</evidence>